<dbReference type="InterPro" id="IPR050194">
    <property type="entry name" value="Glycosyltransferase_grp1"/>
</dbReference>
<dbReference type="Gene3D" id="3.40.50.2000">
    <property type="entry name" value="Glycogen Phosphorylase B"/>
    <property type="match status" value="2"/>
</dbReference>
<dbReference type="RefSeq" id="WP_144247870.1">
    <property type="nucleotide sequence ID" value="NZ_VLPK01000001.1"/>
</dbReference>
<dbReference type="OrthoDB" id="9792322at2"/>
<evidence type="ECO:0000313" key="3">
    <source>
        <dbReference type="EMBL" id="TSJ44308.1"/>
    </source>
</evidence>
<feature type="domain" description="Glycosyl transferase family 1" evidence="1">
    <location>
        <begin position="187"/>
        <end position="349"/>
    </location>
</feature>
<proteinExistence type="predicted"/>
<gene>
    <name evidence="3" type="ORF">FO440_09060</name>
</gene>
<feature type="domain" description="Glycosyltransferase subfamily 4-like N-terminal" evidence="2">
    <location>
        <begin position="77"/>
        <end position="177"/>
    </location>
</feature>
<accession>A0A556MWW4</accession>
<evidence type="ECO:0000313" key="4">
    <source>
        <dbReference type="Proteomes" id="UP000318733"/>
    </source>
</evidence>
<evidence type="ECO:0000259" key="2">
    <source>
        <dbReference type="Pfam" id="PF13439"/>
    </source>
</evidence>
<protein>
    <submittedName>
        <fullName evidence="3">Colanic acid biosynthesis glycosyltransferase WcaL</fullName>
    </submittedName>
</protein>
<dbReference type="Proteomes" id="UP000318733">
    <property type="component" value="Unassembled WGS sequence"/>
</dbReference>
<dbReference type="SUPFAM" id="SSF53756">
    <property type="entry name" value="UDP-Glycosyltransferase/glycogen phosphorylase"/>
    <property type="match status" value="1"/>
</dbReference>
<dbReference type="InterPro" id="IPR028098">
    <property type="entry name" value="Glyco_trans_4-like_N"/>
</dbReference>
<sequence length="373" mass="40668">MDSGYTLCIIKPNRSSFSETFVQAHIDMLAGNRLVLYGGAFPVYDNEDKPLIKSKWGLLSYLFQKKILKRKSIAVRTNALKNYLVDHKVDAVFAEYGMVGAMVTEACKQAGIPLIIHYHGADVYNRAAVSEYKDLYQEAFKYASAFISVSADMVETLKEMGAPADKIYNASCGVDTEDFPLMDISNSPINFLAIGRFVEKKSPSSVIKAFKIVADKFPAAKLWMVGDGPLFEDTKKLVADLNLQSQVTLAGVLNKVQIKDLIKNTRAYVQHSVIAADGDSEGTPVSVLEASSSGLPVVSTRHAGIKEAVVDGVTGFLTAEHDIEGMAQGMIKLAGSPELAVKLGKAGREHMILNYHIKSRIALLDSVIQKSIK</sequence>
<reference evidence="3 4" key="1">
    <citation type="submission" date="2019-07" db="EMBL/GenBank/DDBJ databases">
        <authorList>
            <person name="Huq M.A."/>
        </authorList>
    </citation>
    <scope>NUCLEOTIDE SEQUENCE [LARGE SCALE GENOMIC DNA]</scope>
    <source>
        <strain evidence="3 4">MAH-19</strain>
    </source>
</reference>
<dbReference type="EMBL" id="VLPK01000001">
    <property type="protein sequence ID" value="TSJ44308.1"/>
    <property type="molecule type" value="Genomic_DNA"/>
</dbReference>
<dbReference type="PANTHER" id="PTHR45947">
    <property type="entry name" value="SULFOQUINOVOSYL TRANSFERASE SQD2"/>
    <property type="match status" value="1"/>
</dbReference>
<name>A0A556MWW4_9SPHI</name>
<dbReference type="Pfam" id="PF13439">
    <property type="entry name" value="Glyco_transf_4"/>
    <property type="match status" value="1"/>
</dbReference>
<dbReference type="InterPro" id="IPR001296">
    <property type="entry name" value="Glyco_trans_1"/>
</dbReference>
<dbReference type="PANTHER" id="PTHR45947:SF3">
    <property type="entry name" value="SULFOQUINOVOSYL TRANSFERASE SQD2"/>
    <property type="match status" value="1"/>
</dbReference>
<dbReference type="GO" id="GO:0016757">
    <property type="term" value="F:glycosyltransferase activity"/>
    <property type="evidence" value="ECO:0007669"/>
    <property type="project" value="InterPro"/>
</dbReference>
<keyword evidence="3" id="KW-0808">Transferase</keyword>
<dbReference type="Pfam" id="PF00534">
    <property type="entry name" value="Glycos_transf_1"/>
    <property type="match status" value="1"/>
</dbReference>
<dbReference type="AlphaFoldDB" id="A0A556MWW4"/>
<organism evidence="3 4">
    <name type="scientific">Mucilaginibacter corticis</name>
    <dbReference type="NCBI Taxonomy" id="2597670"/>
    <lineage>
        <taxon>Bacteria</taxon>
        <taxon>Pseudomonadati</taxon>
        <taxon>Bacteroidota</taxon>
        <taxon>Sphingobacteriia</taxon>
        <taxon>Sphingobacteriales</taxon>
        <taxon>Sphingobacteriaceae</taxon>
        <taxon>Mucilaginibacter</taxon>
    </lineage>
</organism>
<keyword evidence="4" id="KW-1185">Reference proteome</keyword>
<comment type="caution">
    <text evidence="3">The sequence shown here is derived from an EMBL/GenBank/DDBJ whole genome shotgun (WGS) entry which is preliminary data.</text>
</comment>
<evidence type="ECO:0000259" key="1">
    <source>
        <dbReference type="Pfam" id="PF00534"/>
    </source>
</evidence>